<feature type="compositionally biased region" description="Basic and acidic residues" evidence="5">
    <location>
        <begin position="71"/>
        <end position="82"/>
    </location>
</feature>
<dbReference type="PANTHER" id="PTHR23077:SF171">
    <property type="entry name" value="NUCLEAR VALOSIN-CONTAINING PROTEIN-LIKE"/>
    <property type="match status" value="1"/>
</dbReference>
<accession>A0A8H4LWX3</accession>
<evidence type="ECO:0000256" key="3">
    <source>
        <dbReference type="ARBA" id="ARBA00022741"/>
    </source>
</evidence>
<comment type="similarity">
    <text evidence="1">Belongs to the AAA ATPase family.</text>
</comment>
<evidence type="ECO:0000259" key="6">
    <source>
        <dbReference type="SMART" id="SM00382"/>
    </source>
</evidence>
<dbReference type="Gene3D" id="3.40.50.300">
    <property type="entry name" value="P-loop containing nucleotide triphosphate hydrolases"/>
    <property type="match status" value="2"/>
</dbReference>
<keyword evidence="4" id="KW-0067">ATP-binding</keyword>
<evidence type="ECO:0000256" key="2">
    <source>
        <dbReference type="ARBA" id="ARBA00022737"/>
    </source>
</evidence>
<dbReference type="PANTHER" id="PTHR23077">
    <property type="entry name" value="AAA-FAMILY ATPASE"/>
    <property type="match status" value="1"/>
</dbReference>
<dbReference type="InterPro" id="IPR003593">
    <property type="entry name" value="AAA+_ATPase"/>
</dbReference>
<dbReference type="CDD" id="cd19481">
    <property type="entry name" value="RecA-like_protease"/>
    <property type="match status" value="1"/>
</dbReference>
<dbReference type="Pfam" id="PF17862">
    <property type="entry name" value="AAA_lid_3"/>
    <property type="match status" value="1"/>
</dbReference>
<keyword evidence="8" id="KW-1185">Reference proteome</keyword>
<evidence type="ECO:0000313" key="7">
    <source>
        <dbReference type="EMBL" id="KAF4507090.1"/>
    </source>
</evidence>
<feature type="compositionally biased region" description="Low complexity" evidence="5">
    <location>
        <begin position="147"/>
        <end position="162"/>
    </location>
</feature>
<dbReference type="InterPro" id="IPR003959">
    <property type="entry name" value="ATPase_AAA_core"/>
</dbReference>
<dbReference type="GO" id="GO:0003723">
    <property type="term" value="F:RNA binding"/>
    <property type="evidence" value="ECO:0007669"/>
    <property type="project" value="TreeGrafter"/>
</dbReference>
<dbReference type="GO" id="GO:0042254">
    <property type="term" value="P:ribosome biogenesis"/>
    <property type="evidence" value="ECO:0007669"/>
    <property type="project" value="TreeGrafter"/>
</dbReference>
<feature type="compositionally biased region" description="Basic and acidic residues" evidence="5">
    <location>
        <begin position="163"/>
        <end position="172"/>
    </location>
</feature>
<keyword evidence="3" id="KW-0547">Nucleotide-binding</keyword>
<dbReference type="AlphaFoldDB" id="A0A8H4LWX3"/>
<dbReference type="GO" id="GO:1990275">
    <property type="term" value="F:preribosome binding"/>
    <property type="evidence" value="ECO:0007669"/>
    <property type="project" value="TreeGrafter"/>
</dbReference>
<dbReference type="GO" id="GO:0016887">
    <property type="term" value="F:ATP hydrolysis activity"/>
    <property type="evidence" value="ECO:0007669"/>
    <property type="project" value="InterPro"/>
</dbReference>
<name>A0A8H4LWX3_9HYPO</name>
<dbReference type="InterPro" id="IPR027417">
    <property type="entry name" value="P-loop_NTPase"/>
</dbReference>
<dbReference type="SUPFAM" id="SSF52540">
    <property type="entry name" value="P-loop containing nucleoside triphosphate hydrolases"/>
    <property type="match status" value="2"/>
</dbReference>
<dbReference type="Proteomes" id="UP000557566">
    <property type="component" value="Unassembled WGS sequence"/>
</dbReference>
<gene>
    <name evidence="7" type="ORF">G6O67_005765</name>
</gene>
<dbReference type="EMBL" id="JAAVMX010000006">
    <property type="protein sequence ID" value="KAF4507090.1"/>
    <property type="molecule type" value="Genomic_DNA"/>
</dbReference>
<dbReference type="InterPro" id="IPR041569">
    <property type="entry name" value="AAA_lid_3"/>
</dbReference>
<dbReference type="InterPro" id="IPR050168">
    <property type="entry name" value="AAA_ATPase_domain"/>
</dbReference>
<organism evidence="7 8">
    <name type="scientific">Ophiocordyceps sinensis</name>
    <dbReference type="NCBI Taxonomy" id="72228"/>
    <lineage>
        <taxon>Eukaryota</taxon>
        <taxon>Fungi</taxon>
        <taxon>Dikarya</taxon>
        <taxon>Ascomycota</taxon>
        <taxon>Pezizomycotina</taxon>
        <taxon>Sordariomycetes</taxon>
        <taxon>Hypocreomycetidae</taxon>
        <taxon>Hypocreales</taxon>
        <taxon>Ophiocordycipitaceae</taxon>
        <taxon>Ophiocordyceps</taxon>
    </lineage>
</organism>
<reference evidence="7 8" key="1">
    <citation type="journal article" date="2020" name="Genome Biol. Evol.">
        <title>A new high-quality draft genome assembly of the Chinese cordyceps Ophiocordyceps sinensis.</title>
        <authorList>
            <person name="Shu R."/>
            <person name="Zhang J."/>
            <person name="Meng Q."/>
            <person name="Zhang H."/>
            <person name="Zhou G."/>
            <person name="Li M."/>
            <person name="Wu P."/>
            <person name="Zhao Y."/>
            <person name="Chen C."/>
            <person name="Qin Q."/>
        </authorList>
    </citation>
    <scope>NUCLEOTIDE SEQUENCE [LARGE SCALE GENOMIC DNA]</scope>
    <source>
        <strain evidence="7 8">IOZ07</strain>
    </source>
</reference>
<dbReference type="SMART" id="SM00382">
    <property type="entry name" value="AAA"/>
    <property type="match status" value="2"/>
</dbReference>
<protein>
    <recommendedName>
        <fullName evidence="6">AAA+ ATPase domain-containing protein</fullName>
    </recommendedName>
</protein>
<dbReference type="OrthoDB" id="27435at2759"/>
<feature type="domain" description="AAA+ ATPase" evidence="6">
    <location>
        <begin position="220"/>
        <end position="356"/>
    </location>
</feature>
<proteinExistence type="inferred from homology"/>
<dbReference type="GO" id="GO:0005634">
    <property type="term" value="C:nucleus"/>
    <property type="evidence" value="ECO:0007669"/>
    <property type="project" value="TreeGrafter"/>
</dbReference>
<comment type="caution">
    <text evidence="7">The sequence shown here is derived from an EMBL/GenBank/DDBJ whole genome shotgun (WGS) entry which is preliminary data.</text>
</comment>
<evidence type="ECO:0000313" key="8">
    <source>
        <dbReference type="Proteomes" id="UP000557566"/>
    </source>
</evidence>
<dbReference type="GO" id="GO:0005524">
    <property type="term" value="F:ATP binding"/>
    <property type="evidence" value="ECO:0007669"/>
    <property type="project" value="UniProtKB-KW"/>
</dbReference>
<dbReference type="Gene3D" id="1.10.8.60">
    <property type="match status" value="2"/>
</dbReference>
<sequence length="724" mass="79689">MPPAVAPSDLSFRTPLDRDVYHVIKKLESADDRPFKSVSAIYEAIKRSNSSLSRQKKRPLEDAIDRALQIRKQELQQDKSDDPEAAIDEPEPPKADDDLFPLNRQLTKLWKMDQKSRAPSEQPTGKKRRCQVDSDGNDERASGVETAVNGSGSAGAAAMAVSKLDRSREKTQHKSGRFVVEHPGQPTPWAGCIDIYCRLKRRARLLLQGVGFDKMHSTALHSGQLLAGPSGVGKKSLVRYLASDLGVPIIDLKRCFADPERTEKSLSEAFDMAISLAPSIIFIGKIDHRMSRRGSPGHHEHHSRAVCCFETQMARISENTGRNNNVLAMATTSSITDVDAEVLKLGFEVTQIKIPDCQSRQNILKVLTRNFVLAEDVDLAEIARRSHGCVGSDLAAIVKRVDRIVLDRIVDAADDNTPTISCPSTVPSMTMDDFKVVMEDFTPSLREEGFTVIPSVTWDQVGALDKARQKLQTSIIGPIKHPELYRSFGLGQPAGVLLWGPPGCGKTLIAQAVANEAQASFILIDGPELLNKYVGESERAVRELFQRARSSTPCILFFDEIDSIVPPRSTSVTGVRMVNALLAELDGVKDRTGIYVIGTTNRPEMIDEAMLRPGRLSVQLLVDLPTASERVDILRTIYRTRVDNVPDETLEQLAAVALDARCTNFSGADLSGLHIEAAEHALKKWLAAGGPRVIAPEDWEFALAHTRASVKDPASYKRRAAEFM</sequence>
<dbReference type="FunFam" id="3.40.50.300:FF:000018">
    <property type="entry name" value="Cell division control 48"/>
    <property type="match status" value="1"/>
</dbReference>
<evidence type="ECO:0000256" key="1">
    <source>
        <dbReference type="ARBA" id="ARBA00006914"/>
    </source>
</evidence>
<dbReference type="Pfam" id="PF00004">
    <property type="entry name" value="AAA"/>
    <property type="match status" value="2"/>
</dbReference>
<keyword evidence="2" id="KW-0677">Repeat</keyword>
<evidence type="ECO:0000256" key="5">
    <source>
        <dbReference type="SAM" id="MobiDB-lite"/>
    </source>
</evidence>
<evidence type="ECO:0000256" key="4">
    <source>
        <dbReference type="ARBA" id="ARBA00022840"/>
    </source>
</evidence>
<feature type="region of interest" description="Disordered" evidence="5">
    <location>
        <begin position="70"/>
        <end position="174"/>
    </location>
</feature>
<feature type="domain" description="AAA+ ATPase" evidence="6">
    <location>
        <begin position="492"/>
        <end position="626"/>
    </location>
</feature>